<proteinExistence type="predicted"/>
<organism evidence="1 2">
    <name type="scientific">Pseudomonas phage PPSC2</name>
    <dbReference type="NCBI Taxonomy" id="2041350"/>
    <lineage>
        <taxon>Viruses</taxon>
        <taxon>Duplodnaviria</taxon>
        <taxon>Heunggongvirae</taxon>
        <taxon>Uroviricota</taxon>
        <taxon>Caudoviricetes</taxon>
        <taxon>Vandenendeviridae</taxon>
        <taxon>Gorskivirinae</taxon>
        <taxon>Shenlongvirus</taxon>
        <taxon>Shenlongvirus PPSC2</taxon>
    </lineage>
</organism>
<dbReference type="EMBL" id="MF893340">
    <property type="protein sequence ID" value="ATN92929.1"/>
    <property type="molecule type" value="Genomic_DNA"/>
</dbReference>
<name>A0A2R2YBA6_9CAUD</name>
<evidence type="ECO:0000313" key="2">
    <source>
        <dbReference type="Proteomes" id="UP000244827"/>
    </source>
</evidence>
<protein>
    <submittedName>
        <fullName evidence="1">Uncharacterized protein</fullName>
    </submittedName>
</protein>
<keyword evidence="2" id="KW-1185">Reference proteome</keyword>
<reference evidence="1 2" key="1">
    <citation type="journal article" date="2018" name="Arch. Virol.">
        <title>Genomic characterization and phylogenetic analysis of the novel Pseudomonas phage PPSC2.</title>
        <authorList>
            <person name="Wu X."/>
            <person name="Wu Y."/>
            <person name="Tang Y."/>
            <person name="Gan B."/>
        </authorList>
    </citation>
    <scope>NUCLEOTIDE SEQUENCE [LARGE SCALE GENOMIC DNA]</scope>
</reference>
<gene>
    <name evidence="1" type="ORF">PPSC2_166</name>
</gene>
<dbReference type="Proteomes" id="UP000244827">
    <property type="component" value="Segment"/>
</dbReference>
<sequence length="109" mass="12145">MENAMEQKNKGGRPTKAEVAARGITKTELEAGLKILKRIFGSALDTMIEISDNAELSVKDRFKMKQELVNMYINLVKSDQALKIQLSKGTEEEVDTSDKPLAPVFNFAK</sequence>
<evidence type="ECO:0000313" key="1">
    <source>
        <dbReference type="EMBL" id="ATN92929.1"/>
    </source>
</evidence>
<accession>A0A2R2YBA6</accession>